<dbReference type="InterPro" id="IPR029035">
    <property type="entry name" value="DHS-like_NAD/FAD-binding_dom"/>
</dbReference>
<accession>A0ABU3GNC9</accession>
<evidence type="ECO:0000313" key="2">
    <source>
        <dbReference type="Proteomes" id="UP001258315"/>
    </source>
</evidence>
<dbReference type="RefSeq" id="WP_311947106.1">
    <property type="nucleotide sequence ID" value="NZ_JAVLVU010000001.1"/>
</dbReference>
<evidence type="ECO:0008006" key="3">
    <source>
        <dbReference type="Google" id="ProtNLM"/>
    </source>
</evidence>
<comment type="caution">
    <text evidence="1">The sequence shown here is derived from an EMBL/GenBank/DDBJ whole genome shotgun (WGS) entry which is preliminary data.</text>
</comment>
<name>A0ABU3GNC9_9SPHI</name>
<organism evidence="1 2">
    <name type="scientific">Mucilaginibacter terrae</name>
    <dbReference type="NCBI Taxonomy" id="1955052"/>
    <lineage>
        <taxon>Bacteria</taxon>
        <taxon>Pseudomonadati</taxon>
        <taxon>Bacteroidota</taxon>
        <taxon>Sphingobacteriia</taxon>
        <taxon>Sphingobacteriales</taxon>
        <taxon>Sphingobacteriaceae</taxon>
        <taxon>Mucilaginibacter</taxon>
    </lineage>
</organism>
<reference evidence="2" key="1">
    <citation type="submission" date="2023-07" db="EMBL/GenBank/DDBJ databases">
        <title>Functional and genomic diversity of the sorghum phyllosphere microbiome.</title>
        <authorList>
            <person name="Shade A."/>
        </authorList>
    </citation>
    <scope>NUCLEOTIDE SEQUENCE [LARGE SCALE GENOMIC DNA]</scope>
    <source>
        <strain evidence="2">SORGH_AS_0422</strain>
    </source>
</reference>
<gene>
    <name evidence="1" type="ORF">QE417_000319</name>
</gene>
<dbReference type="EMBL" id="JAVLVU010000001">
    <property type="protein sequence ID" value="MDT3401247.1"/>
    <property type="molecule type" value="Genomic_DNA"/>
</dbReference>
<dbReference type="Pfam" id="PF13289">
    <property type="entry name" value="SIR2_2"/>
    <property type="match status" value="1"/>
</dbReference>
<dbReference type="Proteomes" id="UP001258315">
    <property type="component" value="Unassembled WGS sequence"/>
</dbReference>
<keyword evidence="2" id="KW-1185">Reference proteome</keyword>
<sequence>MKKAGDIRRFFLADEKYLFVGNGPNQLNARFSWDDLLANLCRTTGLVIQRNQKAFPLFFEEISYSLNRNQPVEENIKTLKSYIGQEALKLQPHHLLRELTERNYYKHYLTTNYDYCIEKALAPDFDPLNDRKEKWPKYSLYRFNQIRGRQVWHIHGECQNGFNGKVRDYPESSIMIGFEHYSDYLEKIHHFIKSNDGKGLHDLIQKEIERGQLNWIHLFFIRDIDIIGFGLDYTEAHLWFILNFRARLKRAGVDVPNTIRWIIPTFSRVKETDRIDLLMALEVEVLYVTTQAKDYEEFYRNFINTLR</sequence>
<proteinExistence type="predicted"/>
<dbReference type="SUPFAM" id="SSF52467">
    <property type="entry name" value="DHS-like NAD/FAD-binding domain"/>
    <property type="match status" value="1"/>
</dbReference>
<protein>
    <recommendedName>
        <fullName evidence="3">SIR2-like domain-containing protein</fullName>
    </recommendedName>
</protein>
<evidence type="ECO:0000313" key="1">
    <source>
        <dbReference type="EMBL" id="MDT3401247.1"/>
    </source>
</evidence>